<dbReference type="GO" id="GO:0005634">
    <property type="term" value="C:nucleus"/>
    <property type="evidence" value="ECO:0007669"/>
    <property type="project" value="UniProtKB-SubCell"/>
</dbReference>
<dbReference type="AlphaFoldDB" id="A0A1Y2IQF3"/>
<feature type="compositionally biased region" description="Low complexity" evidence="6">
    <location>
        <begin position="302"/>
        <end position="314"/>
    </location>
</feature>
<feature type="DNA-binding region" description="Homeobox" evidence="4">
    <location>
        <begin position="334"/>
        <end position="393"/>
    </location>
</feature>
<feature type="region of interest" description="Disordered" evidence="6">
    <location>
        <begin position="1"/>
        <end position="47"/>
    </location>
</feature>
<evidence type="ECO:0000256" key="5">
    <source>
        <dbReference type="RuleBase" id="RU000682"/>
    </source>
</evidence>
<evidence type="ECO:0000256" key="4">
    <source>
        <dbReference type="PROSITE-ProRule" id="PRU00108"/>
    </source>
</evidence>
<feature type="region of interest" description="Disordered" evidence="6">
    <location>
        <begin position="250"/>
        <end position="345"/>
    </location>
</feature>
<gene>
    <name evidence="8" type="ORF">PYCCODRAFT_1366086</name>
</gene>
<dbReference type="InterPro" id="IPR009057">
    <property type="entry name" value="Homeodomain-like_sf"/>
</dbReference>
<feature type="DNA-binding region" description="Homeobox" evidence="4">
    <location>
        <begin position="185"/>
        <end position="244"/>
    </location>
</feature>
<dbReference type="Pfam" id="PF00046">
    <property type="entry name" value="Homeodomain"/>
    <property type="match status" value="3"/>
</dbReference>
<dbReference type="PANTHER" id="PTHR24324:SF9">
    <property type="entry name" value="HOMEOBOX DOMAIN-CONTAINING PROTEIN"/>
    <property type="match status" value="1"/>
</dbReference>
<dbReference type="PANTHER" id="PTHR24324">
    <property type="entry name" value="HOMEOBOX PROTEIN HHEX"/>
    <property type="match status" value="1"/>
</dbReference>
<sequence length="563" mass="61945">AMHPSLAQWDQPPAASSKLSPPAAAKPTAAAAAAVGDQQKKPRHRHSATQLAALNELYEKNEHPSLEERTALAQRLGMETKTVNSWFQNKRASSKKRHKAPLTQCELPPISALIASVSAPPASAALAQHHHHHQVYEYEDYSDEEHYQPLSHQVPGGAHPPQQHTLFYAGNPTHQHLFEGEGSMPRKARSRPTAAQTEELKKLYERNSHPSKEEREALGDKIGMRYQSVTNWFQNQRSIAKKREEAAAAKALASHDSTPSRAFTPALLPPTSGAAHPSLSVPPPTSHPSLSALLHPPRARRSPSAAPSGGSRPSSPRPSPYHTPADRALDATHRRPRRTRPEPWQLEALKKLFNRTKTPSIEDRQMLAAEIGMDVNKVTNWFRNLRQSDRKRARQNGSASAEEGELDDDESMDLDDMRSQSSVSRTATPGVASSSSAVDYVKIEAEEKPHFHQHSRGPYARSALSRSHSDMGSDEDTLQEAVTPSPESSPPPSAAVASTSSLALPLPHPHARETKASIERYPLEYAQFEKEKDLPTPMPAMETGVKMEDALLLLSFHHSTIVQ</sequence>
<dbReference type="SMART" id="SM00389">
    <property type="entry name" value="HOX"/>
    <property type="match status" value="3"/>
</dbReference>
<protein>
    <submittedName>
        <fullName evidence="8">Homeobox-domain-containing protein</fullName>
    </submittedName>
</protein>
<feature type="DNA-binding region" description="Homeobox" evidence="4">
    <location>
        <begin position="39"/>
        <end position="98"/>
    </location>
</feature>
<evidence type="ECO:0000256" key="3">
    <source>
        <dbReference type="ARBA" id="ARBA00023242"/>
    </source>
</evidence>
<dbReference type="GO" id="GO:0000981">
    <property type="term" value="F:DNA-binding transcription factor activity, RNA polymerase II-specific"/>
    <property type="evidence" value="ECO:0007669"/>
    <property type="project" value="InterPro"/>
</dbReference>
<feature type="compositionally biased region" description="Polar residues" evidence="6">
    <location>
        <begin position="419"/>
        <end position="437"/>
    </location>
</feature>
<organism evidence="8 9">
    <name type="scientific">Trametes coccinea (strain BRFM310)</name>
    <name type="common">Pycnoporus coccineus</name>
    <dbReference type="NCBI Taxonomy" id="1353009"/>
    <lineage>
        <taxon>Eukaryota</taxon>
        <taxon>Fungi</taxon>
        <taxon>Dikarya</taxon>
        <taxon>Basidiomycota</taxon>
        <taxon>Agaricomycotina</taxon>
        <taxon>Agaricomycetes</taxon>
        <taxon>Polyporales</taxon>
        <taxon>Polyporaceae</taxon>
        <taxon>Trametes</taxon>
    </lineage>
</organism>
<feature type="compositionally biased region" description="Acidic residues" evidence="6">
    <location>
        <begin position="402"/>
        <end position="414"/>
    </location>
</feature>
<feature type="region of interest" description="Disordered" evidence="6">
    <location>
        <begin position="389"/>
        <end position="518"/>
    </location>
</feature>
<evidence type="ECO:0000313" key="9">
    <source>
        <dbReference type="Proteomes" id="UP000193067"/>
    </source>
</evidence>
<feature type="domain" description="Homeobox" evidence="7">
    <location>
        <begin position="183"/>
        <end position="243"/>
    </location>
</feature>
<dbReference type="PROSITE" id="PS00027">
    <property type="entry name" value="HOMEOBOX_1"/>
    <property type="match status" value="2"/>
</dbReference>
<dbReference type="CDD" id="cd00086">
    <property type="entry name" value="homeodomain"/>
    <property type="match status" value="3"/>
</dbReference>
<feature type="compositionally biased region" description="Basic and acidic residues" evidence="6">
    <location>
        <begin position="441"/>
        <end position="450"/>
    </location>
</feature>
<dbReference type="GO" id="GO:0030154">
    <property type="term" value="P:cell differentiation"/>
    <property type="evidence" value="ECO:0007669"/>
    <property type="project" value="TreeGrafter"/>
</dbReference>
<evidence type="ECO:0000256" key="2">
    <source>
        <dbReference type="ARBA" id="ARBA00023155"/>
    </source>
</evidence>
<dbReference type="STRING" id="1353009.A0A1Y2IQF3"/>
<accession>A0A1Y2IQF3</accession>
<evidence type="ECO:0000256" key="6">
    <source>
        <dbReference type="SAM" id="MobiDB-lite"/>
    </source>
</evidence>
<evidence type="ECO:0000256" key="1">
    <source>
        <dbReference type="ARBA" id="ARBA00023125"/>
    </source>
</evidence>
<dbReference type="SUPFAM" id="SSF46689">
    <property type="entry name" value="Homeodomain-like"/>
    <property type="match status" value="3"/>
</dbReference>
<dbReference type="InterPro" id="IPR001356">
    <property type="entry name" value="HD"/>
</dbReference>
<keyword evidence="3 4" id="KW-0539">Nucleus</keyword>
<keyword evidence="1 4" id="KW-0238">DNA-binding</keyword>
<dbReference type="GO" id="GO:0000978">
    <property type="term" value="F:RNA polymerase II cis-regulatory region sequence-specific DNA binding"/>
    <property type="evidence" value="ECO:0007669"/>
    <property type="project" value="TreeGrafter"/>
</dbReference>
<feature type="compositionally biased region" description="Low complexity" evidence="6">
    <location>
        <begin position="494"/>
        <end position="505"/>
    </location>
</feature>
<dbReference type="EMBL" id="KZ084101">
    <property type="protein sequence ID" value="OSD03338.1"/>
    <property type="molecule type" value="Genomic_DNA"/>
</dbReference>
<dbReference type="OrthoDB" id="6159439at2759"/>
<evidence type="ECO:0000313" key="8">
    <source>
        <dbReference type="EMBL" id="OSD03338.1"/>
    </source>
</evidence>
<comment type="subcellular location">
    <subcellularLocation>
        <location evidence="4 5">Nucleus</location>
    </subcellularLocation>
</comment>
<name>A0A1Y2IQF3_TRAC3</name>
<keyword evidence="2 4" id="KW-0371">Homeobox</keyword>
<feature type="compositionally biased region" description="Low complexity" evidence="6">
    <location>
        <begin position="12"/>
        <end position="34"/>
    </location>
</feature>
<evidence type="ECO:0000259" key="7">
    <source>
        <dbReference type="PROSITE" id="PS50071"/>
    </source>
</evidence>
<dbReference type="PROSITE" id="PS50071">
    <property type="entry name" value="HOMEOBOX_2"/>
    <property type="match status" value="3"/>
</dbReference>
<reference evidence="8 9" key="1">
    <citation type="journal article" date="2015" name="Biotechnol. Biofuels">
        <title>Enhanced degradation of softwood versus hardwood by the white-rot fungus Pycnoporus coccineus.</title>
        <authorList>
            <person name="Couturier M."/>
            <person name="Navarro D."/>
            <person name="Chevret D."/>
            <person name="Henrissat B."/>
            <person name="Piumi F."/>
            <person name="Ruiz-Duenas F.J."/>
            <person name="Martinez A.T."/>
            <person name="Grigoriev I.V."/>
            <person name="Riley R."/>
            <person name="Lipzen A."/>
            <person name="Berrin J.G."/>
            <person name="Master E.R."/>
            <person name="Rosso M.N."/>
        </authorList>
    </citation>
    <scope>NUCLEOTIDE SEQUENCE [LARGE SCALE GENOMIC DNA]</scope>
    <source>
        <strain evidence="8 9">BRFM310</strain>
    </source>
</reference>
<feature type="compositionally biased region" description="Basic and acidic residues" evidence="6">
    <location>
        <begin position="324"/>
        <end position="333"/>
    </location>
</feature>
<dbReference type="Gene3D" id="1.10.10.60">
    <property type="entry name" value="Homeodomain-like"/>
    <property type="match status" value="3"/>
</dbReference>
<dbReference type="Proteomes" id="UP000193067">
    <property type="component" value="Unassembled WGS sequence"/>
</dbReference>
<dbReference type="InterPro" id="IPR017970">
    <property type="entry name" value="Homeobox_CS"/>
</dbReference>
<feature type="non-terminal residue" evidence="8">
    <location>
        <position position="1"/>
    </location>
</feature>
<dbReference type="InterPro" id="IPR051000">
    <property type="entry name" value="Homeobox_DNA-bind_prot"/>
</dbReference>
<feature type="region of interest" description="Disordered" evidence="6">
    <location>
        <begin position="143"/>
        <end position="164"/>
    </location>
</feature>
<feature type="domain" description="Homeobox" evidence="7">
    <location>
        <begin position="332"/>
        <end position="392"/>
    </location>
</feature>
<feature type="domain" description="Homeobox" evidence="7">
    <location>
        <begin position="37"/>
        <end position="97"/>
    </location>
</feature>
<proteinExistence type="predicted"/>
<keyword evidence="9" id="KW-1185">Reference proteome</keyword>